<feature type="region of interest" description="Disordered" evidence="1">
    <location>
        <begin position="1"/>
        <end position="200"/>
    </location>
</feature>
<proteinExistence type="predicted"/>
<evidence type="ECO:0000313" key="4">
    <source>
        <dbReference type="Proteomes" id="UP000186218"/>
    </source>
</evidence>
<sequence>MATPPRKRPGPPTRRTPKVAGASRSSTARDTASPQAPNPQAPNPQAPNPKTRTPRSQRAPQEPSTTKGRATSAPVDDGTAREQTPTTSPGAPEGSMATDEATRAVPPSGSDAPTTSETTTDTTTAPDGERTDALTPEARSAPDRATQDESADDDTTADSSGRSGGRPAGKRRPPAARVSTIKPAPPSTTTASRRPARTRSRAPFWTWRKAAVLALLAAVFAVVAVVSAFQPGTSAPANVAFVNLPLTSQIKAQASTRICQVFNIDYTNLDGWQKAGASATTGKASQNFQKYVDGVKQALQQSNVTSGSSDCKVDVVGVKSADDQNAVLLTNLIFSDNRNGVIQGSNTVRYQVDMHNVNGNWLVADFNGF</sequence>
<keyword evidence="2" id="KW-1133">Transmembrane helix</keyword>
<keyword evidence="2" id="KW-0472">Membrane</keyword>
<feature type="transmembrane region" description="Helical" evidence="2">
    <location>
        <begin position="210"/>
        <end position="229"/>
    </location>
</feature>
<reference evidence="3 4" key="1">
    <citation type="submission" date="2017-01" db="EMBL/GenBank/DDBJ databases">
        <authorList>
            <person name="Mah S.A."/>
            <person name="Swanson W.J."/>
            <person name="Moy G.W."/>
            <person name="Vacquier V.D."/>
        </authorList>
    </citation>
    <scope>NUCLEOTIDE SEQUENCE [LARGE SCALE GENOMIC DNA]</scope>
    <source>
        <strain evidence="3 4">CPCC 203464</strain>
    </source>
</reference>
<feature type="compositionally biased region" description="Low complexity" evidence="1">
    <location>
        <begin position="109"/>
        <end position="126"/>
    </location>
</feature>
<accession>A0A1N7GNQ1</accession>
<feature type="compositionally biased region" description="Low complexity" evidence="1">
    <location>
        <begin position="18"/>
        <end position="35"/>
    </location>
</feature>
<evidence type="ECO:0000256" key="2">
    <source>
        <dbReference type="SAM" id="Phobius"/>
    </source>
</evidence>
<feature type="compositionally biased region" description="Polar residues" evidence="1">
    <location>
        <begin position="50"/>
        <end position="69"/>
    </location>
</feature>
<keyword evidence="2" id="KW-0812">Transmembrane</keyword>
<dbReference type="EMBL" id="FTNT01000009">
    <property type="protein sequence ID" value="SIS14221.1"/>
    <property type="molecule type" value="Genomic_DNA"/>
</dbReference>
<dbReference type="PRINTS" id="PR01217">
    <property type="entry name" value="PRICHEXTENSN"/>
</dbReference>
<keyword evidence="4" id="KW-1185">Reference proteome</keyword>
<organism evidence="3 4">
    <name type="scientific">Williamsia sterculiae</name>
    <dbReference type="NCBI Taxonomy" id="1344003"/>
    <lineage>
        <taxon>Bacteria</taxon>
        <taxon>Bacillati</taxon>
        <taxon>Actinomycetota</taxon>
        <taxon>Actinomycetes</taxon>
        <taxon>Mycobacteriales</taxon>
        <taxon>Nocardiaceae</taxon>
        <taxon>Williamsia</taxon>
    </lineage>
</organism>
<evidence type="ECO:0008006" key="5">
    <source>
        <dbReference type="Google" id="ProtNLM"/>
    </source>
</evidence>
<dbReference type="Proteomes" id="UP000186218">
    <property type="component" value="Unassembled WGS sequence"/>
</dbReference>
<gene>
    <name evidence="3" type="ORF">SAMN05445060_2930</name>
</gene>
<evidence type="ECO:0000313" key="3">
    <source>
        <dbReference type="EMBL" id="SIS14221.1"/>
    </source>
</evidence>
<dbReference type="STRING" id="1344003.SAMN05445060_2930"/>
<protein>
    <recommendedName>
        <fullName evidence="5">Mce-associated membrane protein</fullName>
    </recommendedName>
</protein>
<evidence type="ECO:0000256" key="1">
    <source>
        <dbReference type="SAM" id="MobiDB-lite"/>
    </source>
</evidence>
<dbReference type="AlphaFoldDB" id="A0A1N7GNQ1"/>
<name>A0A1N7GNQ1_9NOCA</name>
<feature type="compositionally biased region" description="Pro residues" evidence="1">
    <location>
        <begin position="36"/>
        <end position="47"/>
    </location>
</feature>